<dbReference type="KEGG" id="tprf:A3L09_05485"/>
<sequence length="243" mass="28180">MIKVVLFDLDDTLIDTTKLAEMARKNAIEGMIRAGMPVDFGIAYHELLELINEYGSNFSHHFDYLLRRLDLPYNPKWVAAGVINYHNTKMAHLKTVKGAKRTLLRLKEMGLRLGVITDGDPIKQWEKILRTEIEDYFDEVLISDFVGVKKPHRKIFEKAVGRFGVSPEEALMVGDRLYSDIYGAKQIGMRTVWFKYGKYASRELEYLEYADFVIRSLEDVVEIIRGIESEEREERSDKEVHAD</sequence>
<dbReference type="GO" id="GO:0044281">
    <property type="term" value="P:small molecule metabolic process"/>
    <property type="evidence" value="ECO:0007669"/>
    <property type="project" value="UniProtKB-ARBA"/>
</dbReference>
<dbReference type="InterPro" id="IPR006439">
    <property type="entry name" value="HAD-SF_hydro_IA"/>
</dbReference>
<keyword evidence="6" id="KW-0378">Hydrolase</keyword>
<dbReference type="SFLD" id="SFLDS00003">
    <property type="entry name" value="Haloacid_Dehalogenase"/>
    <property type="match status" value="1"/>
</dbReference>
<dbReference type="OrthoDB" id="27736at2157"/>
<dbReference type="InterPro" id="IPR036412">
    <property type="entry name" value="HAD-like_sf"/>
</dbReference>
<dbReference type="Pfam" id="PF00702">
    <property type="entry name" value="Hydrolase"/>
    <property type="match status" value="1"/>
</dbReference>
<gene>
    <name evidence="8" type="ORF">A3L09_05485</name>
</gene>
<keyword evidence="9" id="KW-1185">Reference proteome</keyword>
<comment type="cofactor">
    <cofactor evidence="1">
        <name>Mg(2+)</name>
        <dbReference type="ChEBI" id="CHEBI:18420"/>
    </cofactor>
</comment>
<keyword evidence="7" id="KW-0460">Magnesium</keyword>
<evidence type="ECO:0000256" key="2">
    <source>
        <dbReference type="ARBA" id="ARBA00003513"/>
    </source>
</evidence>
<dbReference type="NCBIfam" id="TIGR01509">
    <property type="entry name" value="HAD-SF-IA-v3"/>
    <property type="match status" value="1"/>
</dbReference>
<dbReference type="InterPro" id="IPR051400">
    <property type="entry name" value="HAD-like_hydrolase"/>
</dbReference>
<dbReference type="Gene3D" id="1.10.150.520">
    <property type="match status" value="1"/>
</dbReference>
<reference evidence="8 9" key="1">
    <citation type="submission" date="2016-03" db="EMBL/GenBank/DDBJ databases">
        <title>Complete genome sequence of Thermococcus profundus strain DT5432.</title>
        <authorList>
            <person name="Oger P.M."/>
        </authorList>
    </citation>
    <scope>NUCLEOTIDE SEQUENCE [LARGE SCALE GENOMIC DNA]</scope>
    <source>
        <strain evidence="8 9">DT 5432</strain>
    </source>
</reference>
<dbReference type="GO" id="GO:0016791">
    <property type="term" value="F:phosphatase activity"/>
    <property type="evidence" value="ECO:0007669"/>
    <property type="project" value="TreeGrafter"/>
</dbReference>
<dbReference type="RefSeq" id="WP_088858001.1">
    <property type="nucleotide sequence ID" value="NZ_CP014862.1"/>
</dbReference>
<dbReference type="PANTHER" id="PTHR46470:SF2">
    <property type="entry name" value="GLYCERALDEHYDE 3-PHOSPHATE PHOSPHATASE"/>
    <property type="match status" value="1"/>
</dbReference>
<evidence type="ECO:0000256" key="4">
    <source>
        <dbReference type="ARBA" id="ARBA00019531"/>
    </source>
</evidence>
<dbReference type="GeneID" id="33319846"/>
<dbReference type="Gene3D" id="3.40.50.1000">
    <property type="entry name" value="HAD superfamily/HAD-like"/>
    <property type="match status" value="1"/>
</dbReference>
<evidence type="ECO:0000256" key="1">
    <source>
        <dbReference type="ARBA" id="ARBA00001946"/>
    </source>
</evidence>
<dbReference type="NCBIfam" id="TIGR01549">
    <property type="entry name" value="HAD-SF-IA-v1"/>
    <property type="match status" value="1"/>
</dbReference>
<dbReference type="InterPro" id="IPR011950">
    <property type="entry name" value="HAD-SF_hydro_IA_CTE7"/>
</dbReference>
<evidence type="ECO:0000256" key="7">
    <source>
        <dbReference type="ARBA" id="ARBA00022842"/>
    </source>
</evidence>
<organism evidence="8 9">
    <name type="scientific">Thermococcus profundus</name>
    <dbReference type="NCBI Taxonomy" id="49899"/>
    <lineage>
        <taxon>Archaea</taxon>
        <taxon>Methanobacteriati</taxon>
        <taxon>Methanobacteriota</taxon>
        <taxon>Thermococci</taxon>
        <taxon>Thermococcales</taxon>
        <taxon>Thermococcaceae</taxon>
        <taxon>Thermococcus</taxon>
    </lineage>
</organism>
<evidence type="ECO:0000313" key="8">
    <source>
        <dbReference type="EMBL" id="ASJ02743.1"/>
    </source>
</evidence>
<keyword evidence="5" id="KW-0479">Metal-binding</keyword>
<accession>A0A2Z2MB85</accession>
<dbReference type="NCBIfam" id="TIGR02253">
    <property type="entry name" value="CTE7"/>
    <property type="match status" value="1"/>
</dbReference>
<comment type="function">
    <text evidence="2">Catalyzes the dephosphorylation of D,L-glyceraldehyde 3-phosphate in vitro.</text>
</comment>
<dbReference type="AlphaFoldDB" id="A0A2Z2MB85"/>
<evidence type="ECO:0000256" key="3">
    <source>
        <dbReference type="ARBA" id="ARBA00007958"/>
    </source>
</evidence>
<evidence type="ECO:0000313" key="9">
    <source>
        <dbReference type="Proteomes" id="UP000250179"/>
    </source>
</evidence>
<evidence type="ECO:0000256" key="6">
    <source>
        <dbReference type="ARBA" id="ARBA00022801"/>
    </source>
</evidence>
<dbReference type="EMBL" id="CP014862">
    <property type="protein sequence ID" value="ASJ02743.1"/>
    <property type="molecule type" value="Genomic_DNA"/>
</dbReference>
<dbReference type="SFLD" id="SFLDG01129">
    <property type="entry name" value="C1.5:_HAD__Beta-PGM__Phosphata"/>
    <property type="match status" value="1"/>
</dbReference>
<dbReference type="PRINTS" id="PR00413">
    <property type="entry name" value="HADHALOGNASE"/>
</dbReference>
<dbReference type="SUPFAM" id="SSF56784">
    <property type="entry name" value="HAD-like"/>
    <property type="match status" value="1"/>
</dbReference>
<dbReference type="GO" id="GO:0046872">
    <property type="term" value="F:metal ion binding"/>
    <property type="evidence" value="ECO:0007669"/>
    <property type="project" value="UniProtKB-KW"/>
</dbReference>
<comment type="similarity">
    <text evidence="3">Belongs to the HAD-like hydrolase superfamily.</text>
</comment>
<evidence type="ECO:0000256" key="5">
    <source>
        <dbReference type="ARBA" id="ARBA00022723"/>
    </source>
</evidence>
<dbReference type="PANTHER" id="PTHR46470">
    <property type="entry name" value="N-ACYLNEURAMINATE-9-PHOSPHATASE"/>
    <property type="match status" value="1"/>
</dbReference>
<dbReference type="InterPro" id="IPR023214">
    <property type="entry name" value="HAD_sf"/>
</dbReference>
<protein>
    <recommendedName>
        <fullName evidence="4">Glyceraldehyde 3-phosphate phosphatase</fullName>
    </recommendedName>
</protein>
<name>A0A2Z2MB85_THEPR</name>
<dbReference type="SFLD" id="SFLDG01135">
    <property type="entry name" value="C1.5.6:_HAD__Beta-PGM__Phospha"/>
    <property type="match status" value="1"/>
</dbReference>
<proteinExistence type="inferred from homology"/>
<dbReference type="CDD" id="cd04305">
    <property type="entry name" value="HAD_Neu5Ac-Pase_like"/>
    <property type="match status" value="1"/>
</dbReference>
<dbReference type="Proteomes" id="UP000250179">
    <property type="component" value="Chromosome"/>
</dbReference>